<feature type="transmembrane region" description="Helical" evidence="12">
    <location>
        <begin position="206"/>
        <end position="230"/>
    </location>
</feature>
<reference evidence="14" key="1">
    <citation type="submission" date="2022-07" db="EMBL/GenBank/DDBJ databases">
        <authorList>
            <person name="Trinca V."/>
            <person name="Uliana J.V.C."/>
            <person name="Torres T.T."/>
            <person name="Ward R.J."/>
            <person name="Monesi N."/>
        </authorList>
    </citation>
    <scope>NUCLEOTIDE SEQUENCE</scope>
    <source>
        <strain evidence="14">HSMRA1968</strain>
        <tissue evidence="14">Whole embryos</tissue>
    </source>
</reference>
<keyword evidence="9 10" id="KW-0807">Transducer</keyword>
<dbReference type="GO" id="GO:0004930">
    <property type="term" value="F:G protein-coupled receptor activity"/>
    <property type="evidence" value="ECO:0007669"/>
    <property type="project" value="UniProtKB-KW"/>
</dbReference>
<keyword evidence="7 12" id="KW-0472">Membrane</keyword>
<evidence type="ECO:0000256" key="5">
    <source>
        <dbReference type="ARBA" id="ARBA00022989"/>
    </source>
</evidence>
<keyword evidence="4 10" id="KW-0812">Transmembrane</keyword>
<dbReference type="Proteomes" id="UP001151699">
    <property type="component" value="Chromosome B"/>
</dbReference>
<dbReference type="InterPro" id="IPR000276">
    <property type="entry name" value="GPCR_Rhodpsn"/>
</dbReference>
<dbReference type="OrthoDB" id="6117944at2759"/>
<name>A0A9Q0N6G0_9DIPT</name>
<feature type="transmembrane region" description="Helical" evidence="12">
    <location>
        <begin position="261"/>
        <end position="281"/>
    </location>
</feature>
<keyword evidence="3" id="KW-1003">Cell membrane</keyword>
<comment type="subcellular location">
    <subcellularLocation>
        <location evidence="1">Cell membrane</location>
        <topology evidence="1">Multi-pass membrane protein</topology>
    </subcellularLocation>
</comment>
<dbReference type="Gene3D" id="1.20.1070.10">
    <property type="entry name" value="Rhodopsin 7-helix transmembrane proteins"/>
    <property type="match status" value="1"/>
</dbReference>
<feature type="domain" description="G-protein coupled receptors family 1 profile" evidence="13">
    <location>
        <begin position="57"/>
        <end position="313"/>
    </location>
</feature>
<feature type="compositionally biased region" description="Polar residues" evidence="11">
    <location>
        <begin position="354"/>
        <end position="364"/>
    </location>
</feature>
<organism evidence="14 15">
    <name type="scientific">Pseudolycoriella hygida</name>
    <dbReference type="NCBI Taxonomy" id="35572"/>
    <lineage>
        <taxon>Eukaryota</taxon>
        <taxon>Metazoa</taxon>
        <taxon>Ecdysozoa</taxon>
        <taxon>Arthropoda</taxon>
        <taxon>Hexapoda</taxon>
        <taxon>Insecta</taxon>
        <taxon>Pterygota</taxon>
        <taxon>Neoptera</taxon>
        <taxon>Endopterygota</taxon>
        <taxon>Diptera</taxon>
        <taxon>Nematocera</taxon>
        <taxon>Sciaroidea</taxon>
        <taxon>Sciaridae</taxon>
        <taxon>Pseudolycoriella</taxon>
    </lineage>
</organism>
<dbReference type="PANTHER" id="PTHR24228:SF71">
    <property type="entry name" value="PROTEIN TRAPPED IN ENDODERM-1"/>
    <property type="match status" value="1"/>
</dbReference>
<keyword evidence="15" id="KW-1185">Reference proteome</keyword>
<evidence type="ECO:0000256" key="7">
    <source>
        <dbReference type="ARBA" id="ARBA00023136"/>
    </source>
</evidence>
<evidence type="ECO:0000256" key="4">
    <source>
        <dbReference type="ARBA" id="ARBA00022692"/>
    </source>
</evidence>
<evidence type="ECO:0000259" key="13">
    <source>
        <dbReference type="PROSITE" id="PS50262"/>
    </source>
</evidence>
<dbReference type="SUPFAM" id="SSF81321">
    <property type="entry name" value="Family A G protein-coupled receptor-like"/>
    <property type="match status" value="1"/>
</dbReference>
<dbReference type="PANTHER" id="PTHR24228">
    <property type="entry name" value="B2 BRADYKININ RECEPTOR/ANGIOTENSIN II RECEPTOR"/>
    <property type="match status" value="1"/>
</dbReference>
<dbReference type="EMBL" id="WJQU01000002">
    <property type="protein sequence ID" value="KAJ6644452.1"/>
    <property type="molecule type" value="Genomic_DNA"/>
</dbReference>
<keyword evidence="5 12" id="KW-1133">Transmembrane helix</keyword>
<proteinExistence type="inferred from homology"/>
<dbReference type="PROSITE" id="PS50262">
    <property type="entry name" value="G_PROTEIN_RECEP_F1_2"/>
    <property type="match status" value="1"/>
</dbReference>
<keyword evidence="6 10" id="KW-0297">G-protein coupled receptor</keyword>
<evidence type="ECO:0000313" key="14">
    <source>
        <dbReference type="EMBL" id="KAJ6644452.1"/>
    </source>
</evidence>
<dbReference type="SMART" id="SM01381">
    <property type="entry name" value="7TM_GPCR_Srsx"/>
    <property type="match status" value="1"/>
</dbReference>
<comment type="similarity">
    <text evidence="2 10">Belongs to the G-protein coupled receptor 1 family.</text>
</comment>
<feature type="transmembrane region" description="Helical" evidence="12">
    <location>
        <begin position="41"/>
        <end position="66"/>
    </location>
</feature>
<accession>A0A9Q0N6G0</accession>
<feature type="region of interest" description="Disordered" evidence="11">
    <location>
        <begin position="345"/>
        <end position="364"/>
    </location>
</feature>
<evidence type="ECO:0000313" key="15">
    <source>
        <dbReference type="Proteomes" id="UP001151699"/>
    </source>
</evidence>
<comment type="caution">
    <text evidence="14">The sequence shown here is derived from an EMBL/GenBank/DDBJ whole genome shotgun (WGS) entry which is preliminary data.</text>
</comment>
<dbReference type="InterPro" id="IPR017452">
    <property type="entry name" value="GPCR_Rhodpsn_7TM"/>
</dbReference>
<dbReference type="CDD" id="cd15210">
    <property type="entry name" value="7tmA_GPR84-like"/>
    <property type="match status" value="1"/>
</dbReference>
<feature type="transmembrane region" description="Helical" evidence="12">
    <location>
        <begin position="293"/>
        <end position="316"/>
    </location>
</feature>
<evidence type="ECO:0000256" key="11">
    <source>
        <dbReference type="SAM" id="MobiDB-lite"/>
    </source>
</evidence>
<dbReference type="AlphaFoldDB" id="A0A9Q0N6G0"/>
<sequence>MKDVQKVCAELENYSYFLDTKRCPDINTMTSVVVYPHSATVVAAVCACIFVAVGILGNLITIVALLRNSKLRSHATTAFVLSLCVSDLLFCTISLPLTASRYIHKAWTFGDALCKLFPVIFYSNVAVSLLSMVGITLNRYILIACQKHYTRIYRPWSIALQLLVIWIFSISIMLPPLFGVWGQVGLQESTFSCTILPKDGKSIKKFIFVVGFLIPCVVIIISYSCIYWIVRKQRQKLNKHSSISRKSSGSCRIRDREDSRLTAMMLIIFICFLVCFLPLMLVNVTMDDDQYPWIQIFGSIFAWASSVVNPFIYAASNRTYRVAYYKLLSSLKFWGQPLSPMPSKTFIPSRGSRDGSQNNNSGSLTTTKEKVHVLDIKNGTSVMAV</sequence>
<evidence type="ECO:0000256" key="10">
    <source>
        <dbReference type="RuleBase" id="RU000688"/>
    </source>
</evidence>
<evidence type="ECO:0000256" key="3">
    <source>
        <dbReference type="ARBA" id="ARBA00022475"/>
    </source>
</evidence>
<evidence type="ECO:0000256" key="6">
    <source>
        <dbReference type="ARBA" id="ARBA00023040"/>
    </source>
</evidence>
<protein>
    <submittedName>
        <fullName evidence="14">Protein trapped in endoderm-1</fullName>
    </submittedName>
</protein>
<feature type="transmembrane region" description="Helical" evidence="12">
    <location>
        <begin position="78"/>
        <end position="99"/>
    </location>
</feature>
<gene>
    <name evidence="14" type="primary">Tre1_2</name>
    <name evidence="14" type="ORF">Bhyg_09421</name>
</gene>
<feature type="transmembrane region" description="Helical" evidence="12">
    <location>
        <begin position="158"/>
        <end position="178"/>
    </location>
</feature>
<dbReference type="PRINTS" id="PR00237">
    <property type="entry name" value="GPCRRHODOPSN"/>
</dbReference>
<evidence type="ECO:0000256" key="2">
    <source>
        <dbReference type="ARBA" id="ARBA00010663"/>
    </source>
</evidence>
<evidence type="ECO:0000256" key="8">
    <source>
        <dbReference type="ARBA" id="ARBA00023170"/>
    </source>
</evidence>
<evidence type="ECO:0000256" key="12">
    <source>
        <dbReference type="SAM" id="Phobius"/>
    </source>
</evidence>
<dbReference type="Pfam" id="PF00001">
    <property type="entry name" value="7tm_1"/>
    <property type="match status" value="1"/>
</dbReference>
<evidence type="ECO:0000256" key="1">
    <source>
        <dbReference type="ARBA" id="ARBA00004651"/>
    </source>
</evidence>
<feature type="transmembrane region" description="Helical" evidence="12">
    <location>
        <begin position="119"/>
        <end position="137"/>
    </location>
</feature>
<dbReference type="FunFam" id="1.20.1070.10:FF:000312">
    <property type="entry name" value="protein trapped in endoderm-1"/>
    <property type="match status" value="1"/>
</dbReference>
<dbReference type="PROSITE" id="PS00237">
    <property type="entry name" value="G_PROTEIN_RECEP_F1_1"/>
    <property type="match status" value="1"/>
</dbReference>
<keyword evidence="8 10" id="KW-0675">Receptor</keyword>
<dbReference type="GO" id="GO:0005886">
    <property type="term" value="C:plasma membrane"/>
    <property type="evidence" value="ECO:0007669"/>
    <property type="project" value="UniProtKB-SubCell"/>
</dbReference>
<evidence type="ECO:0000256" key="9">
    <source>
        <dbReference type="ARBA" id="ARBA00023224"/>
    </source>
</evidence>